<keyword evidence="1" id="KW-0067">ATP-binding</keyword>
<reference evidence="2 3" key="1">
    <citation type="journal article" date="2019" name="Environ. Microbiol.">
        <title>At the nexus of three kingdoms: the genome of the mycorrhizal fungus Gigaspora margarita provides insights into plant, endobacterial and fungal interactions.</title>
        <authorList>
            <person name="Venice F."/>
            <person name="Ghignone S."/>
            <person name="Salvioli di Fossalunga A."/>
            <person name="Amselem J."/>
            <person name="Novero M."/>
            <person name="Xianan X."/>
            <person name="Sedzielewska Toro K."/>
            <person name="Morin E."/>
            <person name="Lipzen A."/>
            <person name="Grigoriev I.V."/>
            <person name="Henrissat B."/>
            <person name="Martin F.M."/>
            <person name="Bonfante P."/>
        </authorList>
    </citation>
    <scope>NUCLEOTIDE SEQUENCE [LARGE SCALE GENOMIC DNA]</scope>
    <source>
        <strain evidence="2 3">BEG34</strain>
    </source>
</reference>
<protein>
    <submittedName>
        <fullName evidence="2">Kinase-like protein</fullName>
    </submittedName>
</protein>
<dbReference type="OrthoDB" id="2441994at2759"/>
<name>A0A8H4AJ39_GIGMA</name>
<comment type="caution">
    <text evidence="2">The sequence shown here is derived from an EMBL/GenBank/DDBJ whole genome shotgun (WGS) entry which is preliminary data.</text>
</comment>
<keyword evidence="2" id="KW-0808">Transferase</keyword>
<dbReference type="GO" id="GO:0016301">
    <property type="term" value="F:kinase activity"/>
    <property type="evidence" value="ECO:0007669"/>
    <property type="project" value="UniProtKB-KW"/>
</dbReference>
<dbReference type="Proteomes" id="UP000439903">
    <property type="component" value="Unassembled WGS sequence"/>
</dbReference>
<dbReference type="SUPFAM" id="SSF56112">
    <property type="entry name" value="Protein kinase-like (PK-like)"/>
    <property type="match status" value="1"/>
</dbReference>
<feature type="binding site" evidence="1">
    <location>
        <position position="66"/>
    </location>
    <ligand>
        <name>ATP</name>
        <dbReference type="ChEBI" id="CHEBI:30616"/>
    </ligand>
</feature>
<organism evidence="2 3">
    <name type="scientific">Gigaspora margarita</name>
    <dbReference type="NCBI Taxonomy" id="4874"/>
    <lineage>
        <taxon>Eukaryota</taxon>
        <taxon>Fungi</taxon>
        <taxon>Fungi incertae sedis</taxon>
        <taxon>Mucoromycota</taxon>
        <taxon>Glomeromycotina</taxon>
        <taxon>Glomeromycetes</taxon>
        <taxon>Diversisporales</taxon>
        <taxon>Gigasporaceae</taxon>
        <taxon>Gigaspora</taxon>
    </lineage>
</organism>
<keyword evidence="1" id="KW-0547">Nucleotide-binding</keyword>
<dbReference type="InterPro" id="IPR017441">
    <property type="entry name" value="Protein_kinase_ATP_BS"/>
</dbReference>
<gene>
    <name evidence="2" type="ORF">F8M41_020014</name>
</gene>
<dbReference type="PROSITE" id="PS00107">
    <property type="entry name" value="PROTEIN_KINASE_ATP"/>
    <property type="match status" value="1"/>
</dbReference>
<evidence type="ECO:0000256" key="1">
    <source>
        <dbReference type="PROSITE-ProRule" id="PRU10141"/>
    </source>
</evidence>
<keyword evidence="2" id="KW-0418">Kinase</keyword>
<accession>A0A8H4AJ39</accession>
<keyword evidence="3" id="KW-1185">Reference proteome</keyword>
<dbReference type="InterPro" id="IPR011009">
    <property type="entry name" value="Kinase-like_dom_sf"/>
</dbReference>
<dbReference type="Gene3D" id="3.30.200.20">
    <property type="entry name" value="Phosphorylase Kinase, domain 1"/>
    <property type="match status" value="1"/>
</dbReference>
<dbReference type="EMBL" id="WTPW01000538">
    <property type="protein sequence ID" value="KAF0501376.1"/>
    <property type="molecule type" value="Genomic_DNA"/>
</dbReference>
<sequence length="87" mass="9621">MAAHPGGEPSDEVPLSIELLENDIKNGVIHYIDYNDFTDSEIIGKGAFSSVSKAQWTNAGLIVAFKSLEDYSEGKPIKAFIKEVWYN</sequence>
<evidence type="ECO:0000313" key="3">
    <source>
        <dbReference type="Proteomes" id="UP000439903"/>
    </source>
</evidence>
<proteinExistence type="predicted"/>
<dbReference type="AlphaFoldDB" id="A0A8H4AJ39"/>
<evidence type="ECO:0000313" key="2">
    <source>
        <dbReference type="EMBL" id="KAF0501376.1"/>
    </source>
</evidence>
<dbReference type="GO" id="GO:0005524">
    <property type="term" value="F:ATP binding"/>
    <property type="evidence" value="ECO:0007669"/>
    <property type="project" value="UniProtKB-UniRule"/>
</dbReference>